<feature type="transmembrane region" description="Helical" evidence="7">
    <location>
        <begin position="77"/>
        <end position="100"/>
    </location>
</feature>
<evidence type="ECO:0000256" key="6">
    <source>
        <dbReference type="ARBA" id="ARBA00023136"/>
    </source>
</evidence>
<dbReference type="RefSeq" id="WP_089066580.1">
    <property type="nucleotide sequence ID" value="NZ_CP022318.1"/>
</dbReference>
<keyword evidence="8" id="KW-0614">Plasmid</keyword>
<evidence type="ECO:0000256" key="1">
    <source>
        <dbReference type="ARBA" id="ARBA00004651"/>
    </source>
</evidence>
<keyword evidence="9" id="KW-1185">Reference proteome</keyword>
<evidence type="ECO:0000256" key="2">
    <source>
        <dbReference type="ARBA" id="ARBA00008806"/>
    </source>
</evidence>
<reference evidence="8 9" key="1">
    <citation type="submission" date="2017-07" db="EMBL/GenBank/DDBJ databases">
        <title>Brachybacterium sp. VR2415.</title>
        <authorList>
            <person name="Tak E.J."/>
            <person name="Bae J.-W."/>
        </authorList>
    </citation>
    <scope>NUCLEOTIDE SEQUENCE [LARGE SCALE GENOMIC DNA]</scope>
    <source>
        <strain evidence="8 9">VR2415</strain>
        <plasmid evidence="8 9">unnamed2</plasmid>
    </source>
</reference>
<dbReference type="KEGG" id="brv:CFK39_16035"/>
<dbReference type="SUPFAM" id="SSF52540">
    <property type="entry name" value="P-loop containing nucleoside triphosphate hydrolases"/>
    <property type="match status" value="1"/>
</dbReference>
<evidence type="ECO:0000256" key="3">
    <source>
        <dbReference type="ARBA" id="ARBA00022475"/>
    </source>
</evidence>
<keyword evidence="4 7" id="KW-0812">Transmembrane</keyword>
<gene>
    <name evidence="8" type="ORF">CFK39_16035</name>
</gene>
<evidence type="ECO:0000313" key="8">
    <source>
        <dbReference type="EMBL" id="ASK67354.1"/>
    </source>
</evidence>
<evidence type="ECO:0000256" key="5">
    <source>
        <dbReference type="ARBA" id="ARBA00022989"/>
    </source>
</evidence>
<keyword evidence="3" id="KW-1003">Cell membrane</keyword>
<protein>
    <recommendedName>
        <fullName evidence="10">TraD/TraG TraM recognition site domain-containing protein</fullName>
    </recommendedName>
</protein>
<comment type="similarity">
    <text evidence="2">Belongs to the VirD4/TraG family.</text>
</comment>
<name>A0A220UGI9_9MICO</name>
<evidence type="ECO:0000256" key="4">
    <source>
        <dbReference type="ARBA" id="ARBA00022692"/>
    </source>
</evidence>
<dbReference type="GO" id="GO:0005886">
    <property type="term" value="C:plasma membrane"/>
    <property type="evidence" value="ECO:0007669"/>
    <property type="project" value="UniProtKB-SubCell"/>
</dbReference>
<dbReference type="EMBL" id="CP022318">
    <property type="protein sequence ID" value="ASK67354.1"/>
    <property type="molecule type" value="Genomic_DNA"/>
</dbReference>
<comment type="subcellular location">
    <subcellularLocation>
        <location evidence="1">Cell membrane</location>
        <topology evidence="1">Multi-pass membrane protein</topology>
    </subcellularLocation>
</comment>
<dbReference type="InterPro" id="IPR003688">
    <property type="entry name" value="TraG/VirD4"/>
</dbReference>
<accession>A0A220UGI9</accession>
<dbReference type="PANTHER" id="PTHR37937:SF1">
    <property type="entry name" value="CONJUGATIVE TRANSFER: DNA TRANSPORT"/>
    <property type="match status" value="1"/>
</dbReference>
<dbReference type="PANTHER" id="PTHR37937">
    <property type="entry name" value="CONJUGATIVE TRANSFER: DNA TRANSPORT"/>
    <property type="match status" value="1"/>
</dbReference>
<evidence type="ECO:0008006" key="10">
    <source>
        <dbReference type="Google" id="ProtNLM"/>
    </source>
</evidence>
<dbReference type="InterPro" id="IPR051539">
    <property type="entry name" value="T4SS-coupling_protein"/>
</dbReference>
<dbReference type="OrthoDB" id="226701at2"/>
<keyword evidence="5 7" id="KW-1133">Transmembrane helix</keyword>
<geneLocation type="plasmid" evidence="8 9">
    <name>unnamed2</name>
</geneLocation>
<keyword evidence="6 7" id="KW-0472">Membrane</keyword>
<feature type="transmembrane region" description="Helical" evidence="7">
    <location>
        <begin position="21"/>
        <end position="40"/>
    </location>
</feature>
<proteinExistence type="inferred from homology"/>
<evidence type="ECO:0000256" key="7">
    <source>
        <dbReference type="SAM" id="Phobius"/>
    </source>
</evidence>
<dbReference type="Proteomes" id="UP000198398">
    <property type="component" value="Plasmid unnamed2"/>
</dbReference>
<dbReference type="InterPro" id="IPR027417">
    <property type="entry name" value="P-loop_NTPase"/>
</dbReference>
<dbReference type="AlphaFoldDB" id="A0A220UGI9"/>
<sequence length="508" mass="54535">MAPRGRYDKTPSTFLLLAMEYWWALLIILAAGLLGIWHSAVVLSTPSEWGDFEVSMTGLVGVVRGQGLAEVPGGGTWTYVLLGLLLALIAVVIVAVSALLTKWKLRAPGKGMATKAEVKSTLGREAILSEDRDGRLWPADSKVPAKERTFCVGTASFARGAVEAHLGQEQHLGVVAPTGVGKTFRVLSRAALNAPGALVVTSTKADLLDVIAEPRAKKGKVWVFDLLNLVSWPEAMRWNILRGCEDTVVARARAGQLVKGGKKDSHTAGGGDSNSEFFLGRARTVLQSYLHAAALGGHSIADVLKWAAELETDDTALKILDKHPGADPLLARRLRSAVTGASDTVSSIRQTLDDALDALSLQKINQQFVEDEQIPTFDPDEFVRSTDTLAIIADDNDPTDVTTLVAVLVDSVFQAAKTAARRTESGRLSPPLRAVLDEVANICPLPDFPKMLSDLRGYGVQIIYGLQGRAQTRKTWGPEGSQMIVDNSFAQLILGGSRMRSSSRISPS</sequence>
<dbReference type="Pfam" id="PF02534">
    <property type="entry name" value="T4SS-DNA_transf"/>
    <property type="match status" value="1"/>
</dbReference>
<organism evidence="8 9">
    <name type="scientific">Brachybacterium avium</name>
    <dbReference type="NCBI Taxonomy" id="2017485"/>
    <lineage>
        <taxon>Bacteria</taxon>
        <taxon>Bacillati</taxon>
        <taxon>Actinomycetota</taxon>
        <taxon>Actinomycetes</taxon>
        <taxon>Micrococcales</taxon>
        <taxon>Dermabacteraceae</taxon>
        <taxon>Brachybacterium</taxon>
    </lineage>
</organism>
<dbReference type="Gene3D" id="3.40.50.300">
    <property type="entry name" value="P-loop containing nucleotide triphosphate hydrolases"/>
    <property type="match status" value="1"/>
</dbReference>
<dbReference type="CDD" id="cd01127">
    <property type="entry name" value="TrwB_TraG_TraD_VirD4"/>
    <property type="match status" value="1"/>
</dbReference>
<evidence type="ECO:0000313" key="9">
    <source>
        <dbReference type="Proteomes" id="UP000198398"/>
    </source>
</evidence>